<dbReference type="InterPro" id="IPR006311">
    <property type="entry name" value="TAT_signal"/>
</dbReference>
<evidence type="ECO:0000313" key="1">
    <source>
        <dbReference type="EMBL" id="MEL5992734.1"/>
    </source>
</evidence>
<dbReference type="Gene3D" id="1.20.1260.10">
    <property type="match status" value="1"/>
</dbReference>
<proteinExistence type="predicted"/>
<dbReference type="Proteomes" id="UP001479606">
    <property type="component" value="Unassembled WGS sequence"/>
</dbReference>
<reference evidence="1 2" key="1">
    <citation type="journal article" date="2018" name="Arch. Microbiol.">
        <title>Hymenobacter segetis sp. nov., isolated from soil.</title>
        <authorList>
            <person name="Ten L.N."/>
            <person name="Lim S.J."/>
            <person name="Kim B.O."/>
            <person name="Kang I.K."/>
            <person name="Jung H.Y."/>
        </authorList>
    </citation>
    <scope>NUCLEOTIDE SEQUENCE [LARGE SCALE GENOMIC DNA]</scope>
    <source>
        <strain evidence="1 2">S7-3-11</strain>
    </source>
</reference>
<dbReference type="EMBL" id="JBCEVZ010000001">
    <property type="protein sequence ID" value="MEL5992734.1"/>
    <property type="molecule type" value="Genomic_DNA"/>
</dbReference>
<dbReference type="InterPro" id="IPR012347">
    <property type="entry name" value="Ferritin-like"/>
</dbReference>
<dbReference type="SUPFAM" id="SSF47240">
    <property type="entry name" value="Ferritin-like"/>
    <property type="match status" value="1"/>
</dbReference>
<keyword evidence="2" id="KW-1185">Reference proteome</keyword>
<gene>
    <name evidence="1" type="ORF">AAFH49_00845</name>
</gene>
<sequence>MSDTLRPTDSQSPQPGQPLLARIKRRSFFMYAGATAGVTALALAGCSKDETTPDTAATSAVSFGTGDASLLNYAYALEQLEAAFYAKVVALTTSPLLPAEIPYFAKVAIHEAIHRDFLRTAINRDFSGTLIPDLTPKFDSIDFTKRVKATTDTKLGILDAAKAFEDLGVAAYNGAAKLFKSAVYLGIAGQIVSVEARHAAYVRDLITPGSFATNEGTDVLGFDRQLAPTAVLAIAQTFVEQTLNGSTIGQ</sequence>
<organism evidence="1 2">
    <name type="scientific">Hymenobacter segetis</name>
    <dbReference type="NCBI Taxonomy" id="2025509"/>
    <lineage>
        <taxon>Bacteria</taxon>
        <taxon>Pseudomonadati</taxon>
        <taxon>Bacteroidota</taxon>
        <taxon>Cytophagia</taxon>
        <taxon>Cytophagales</taxon>
        <taxon>Hymenobacteraceae</taxon>
        <taxon>Hymenobacter</taxon>
    </lineage>
</organism>
<dbReference type="InterPro" id="IPR009078">
    <property type="entry name" value="Ferritin-like_SF"/>
</dbReference>
<dbReference type="RefSeq" id="WP_342295254.1">
    <property type="nucleotide sequence ID" value="NZ_JBCEVZ010000001.1"/>
</dbReference>
<protein>
    <submittedName>
        <fullName evidence="1">Ferritin-like domain-containing protein</fullName>
    </submittedName>
</protein>
<dbReference type="Pfam" id="PF13668">
    <property type="entry name" value="Ferritin_2"/>
    <property type="match status" value="1"/>
</dbReference>
<name>A0ABU9LRR1_9BACT</name>
<comment type="caution">
    <text evidence="1">The sequence shown here is derived from an EMBL/GenBank/DDBJ whole genome shotgun (WGS) entry which is preliminary data.</text>
</comment>
<evidence type="ECO:0000313" key="2">
    <source>
        <dbReference type="Proteomes" id="UP001479606"/>
    </source>
</evidence>
<dbReference type="PROSITE" id="PS51318">
    <property type="entry name" value="TAT"/>
    <property type="match status" value="1"/>
</dbReference>
<accession>A0ABU9LRR1</accession>